<name>A0AB40BPV7_DIOCR</name>
<reference evidence="2" key="1">
    <citation type="submission" date="2025-08" db="UniProtKB">
        <authorList>
            <consortium name="RefSeq"/>
        </authorList>
    </citation>
    <scope>IDENTIFICATION</scope>
</reference>
<dbReference type="GO" id="GO:2000694">
    <property type="term" value="P:regulation of phragmoplast microtubule organization"/>
    <property type="evidence" value="ECO:0007669"/>
    <property type="project" value="InterPro"/>
</dbReference>
<sequence>MVAKTPTKEKRMAAALNPTLIRETVKKVDQCMARLQELQYTVNGRTKVVAGVKLSPRSTRGYLKTSLRCKQESIRMKNAAAAKSPGKFQESTNGEWRRMSLPAMLLGETVVEILQASKFAKEIVTKTRTINDPKTPGSCSVRRNKTKARIHCESTELRTKRTQEKQQLRRSRRFESNSTVIPRARSRITFKASSPSPSKASVLMRRHSVTAQRVSPKNRPWAKKTVLFPNPLFLDSTQQKQEQFYKTRSPIISRLRQQTPRKFLVKSPTTSLKSQFKNKKAVPVVTSNQLSSSSPIRTMALAKAQRCSFSPSKLASRFISPLKMRKSMNM</sequence>
<dbReference type="PANTHER" id="PTHR35728:SF1">
    <property type="entry name" value="MICROTUBULE-BINDING PROTEIN TANGLED-RELATED"/>
    <property type="match status" value="1"/>
</dbReference>
<dbReference type="GO" id="GO:0009574">
    <property type="term" value="C:preprophase band"/>
    <property type="evidence" value="ECO:0007669"/>
    <property type="project" value="TreeGrafter"/>
</dbReference>
<evidence type="ECO:0000313" key="1">
    <source>
        <dbReference type="Proteomes" id="UP001515500"/>
    </source>
</evidence>
<keyword evidence="1" id="KW-1185">Reference proteome</keyword>
<protein>
    <submittedName>
        <fullName evidence="2">Microtubule-binding protein TANGLED1</fullName>
    </submittedName>
</protein>
<dbReference type="RefSeq" id="XP_039129491.1">
    <property type="nucleotide sequence ID" value="XM_039273557.1"/>
</dbReference>
<dbReference type="GO" id="GO:0000911">
    <property type="term" value="P:cytokinesis by cell plate formation"/>
    <property type="evidence" value="ECO:0007669"/>
    <property type="project" value="TreeGrafter"/>
</dbReference>
<accession>A0AB40BPV7</accession>
<evidence type="ECO:0000313" key="2">
    <source>
        <dbReference type="RefSeq" id="XP_039129491.1"/>
    </source>
</evidence>
<gene>
    <name evidence="2" type="primary">LOC120265613</name>
</gene>
<dbReference type="AlphaFoldDB" id="A0AB40BPV7"/>
<organism evidence="1 2">
    <name type="scientific">Dioscorea cayennensis subsp. rotundata</name>
    <name type="common">White Guinea yam</name>
    <name type="synonym">Dioscorea rotundata</name>
    <dbReference type="NCBI Taxonomy" id="55577"/>
    <lineage>
        <taxon>Eukaryota</taxon>
        <taxon>Viridiplantae</taxon>
        <taxon>Streptophyta</taxon>
        <taxon>Embryophyta</taxon>
        <taxon>Tracheophyta</taxon>
        <taxon>Spermatophyta</taxon>
        <taxon>Magnoliopsida</taxon>
        <taxon>Liliopsida</taxon>
        <taxon>Dioscoreales</taxon>
        <taxon>Dioscoreaceae</taxon>
        <taxon>Dioscorea</taxon>
    </lineage>
</organism>
<dbReference type="GO" id="GO:0008017">
    <property type="term" value="F:microtubule binding"/>
    <property type="evidence" value="ECO:0007669"/>
    <property type="project" value="InterPro"/>
</dbReference>
<dbReference type="GO" id="GO:0005875">
    <property type="term" value="C:microtubule associated complex"/>
    <property type="evidence" value="ECO:0007669"/>
    <property type="project" value="TreeGrafter"/>
</dbReference>
<dbReference type="Proteomes" id="UP001515500">
    <property type="component" value="Chromosome 7"/>
</dbReference>
<dbReference type="GeneID" id="120265613"/>
<dbReference type="PANTHER" id="PTHR35728">
    <property type="entry name" value="MICROTUBULE-BINDING PROTEIN TANGLED-RELATED"/>
    <property type="match status" value="1"/>
</dbReference>
<dbReference type="InterPro" id="IPR044709">
    <property type="entry name" value="TAN1"/>
</dbReference>
<proteinExistence type="predicted"/>